<name>A0AAV5KIJ9_9ROSI</name>
<dbReference type="Pfam" id="PF04146">
    <property type="entry name" value="YTH"/>
    <property type="match status" value="1"/>
</dbReference>
<keyword evidence="1" id="KW-0694">RNA-binding</keyword>
<dbReference type="GO" id="GO:1990247">
    <property type="term" value="F:N6-methyladenosine-containing RNA reader activity"/>
    <property type="evidence" value="ECO:0007669"/>
    <property type="project" value="UniProtKB-UniRule"/>
</dbReference>
<dbReference type="GO" id="GO:0003729">
    <property type="term" value="F:mRNA binding"/>
    <property type="evidence" value="ECO:0007669"/>
    <property type="project" value="UniProtKB-UniRule"/>
</dbReference>
<comment type="caution">
    <text evidence="4">The sequence shown here is derived from an EMBL/GenBank/DDBJ whole genome shotgun (WGS) entry which is preliminary data.</text>
</comment>
<dbReference type="InterPro" id="IPR007275">
    <property type="entry name" value="YTH_domain"/>
</dbReference>
<evidence type="ECO:0000256" key="1">
    <source>
        <dbReference type="RuleBase" id="RU369095"/>
    </source>
</evidence>
<dbReference type="AlphaFoldDB" id="A0AAV5KIJ9"/>
<dbReference type="Proteomes" id="UP001054252">
    <property type="component" value="Unassembled WGS sequence"/>
</dbReference>
<organism evidence="4 5">
    <name type="scientific">Rubroshorea leprosula</name>
    <dbReference type="NCBI Taxonomy" id="152421"/>
    <lineage>
        <taxon>Eukaryota</taxon>
        <taxon>Viridiplantae</taxon>
        <taxon>Streptophyta</taxon>
        <taxon>Embryophyta</taxon>
        <taxon>Tracheophyta</taxon>
        <taxon>Spermatophyta</taxon>
        <taxon>Magnoliopsida</taxon>
        <taxon>eudicotyledons</taxon>
        <taxon>Gunneridae</taxon>
        <taxon>Pentapetalae</taxon>
        <taxon>rosids</taxon>
        <taxon>malvids</taxon>
        <taxon>Malvales</taxon>
        <taxon>Dipterocarpaceae</taxon>
        <taxon>Rubroshorea</taxon>
    </lineage>
</organism>
<proteinExistence type="inferred from homology"/>
<dbReference type="EMBL" id="BPVZ01000065">
    <property type="protein sequence ID" value="GKV24441.1"/>
    <property type="molecule type" value="Genomic_DNA"/>
</dbReference>
<dbReference type="Gene3D" id="3.10.590.10">
    <property type="entry name" value="ph1033 like domains"/>
    <property type="match status" value="1"/>
</dbReference>
<feature type="region of interest" description="Disordered" evidence="2">
    <location>
        <begin position="278"/>
        <end position="315"/>
    </location>
</feature>
<dbReference type="InterPro" id="IPR045168">
    <property type="entry name" value="YTH_prot"/>
</dbReference>
<feature type="domain" description="YTH" evidence="3">
    <location>
        <begin position="346"/>
        <end position="487"/>
    </location>
</feature>
<evidence type="ECO:0000259" key="3">
    <source>
        <dbReference type="PROSITE" id="PS50882"/>
    </source>
</evidence>
<accession>A0AAV5KIJ9</accession>
<keyword evidence="5" id="KW-1185">Reference proteome</keyword>
<protein>
    <recommendedName>
        <fullName evidence="1">YTH domain-containing family protein</fullName>
    </recommendedName>
</protein>
<dbReference type="PANTHER" id="PTHR12357">
    <property type="entry name" value="YTH YT521-B HOMOLOGY DOMAIN-CONTAINING"/>
    <property type="match status" value="1"/>
</dbReference>
<sequence>MEKENLLHSVHEKRIETLFHTNLLAEPVSTVSESEVVPKLAEQDVDSAKDGLPSDSVSVISSADATCGMKGESPRGLDGEQGVNPPTSCYNYYYPGYNGPFAQLDDNGYFITDGPRTDMPSENGPLVYYLPGYSPYANGTVMGVDGQNVGQQPYFSSGFLHSPVSYGSDAYSWDSTYSGDVSNRNLDSYGSGKYGAGSTTYAKSNGYNSMKTNGNLGGKLAKPAYAQSYKPTSKVPFFVSDQGAGSFKGYQSAGRYSSFNNQKAGVYPHNSPMYYRSNGRHWNQNDRYKASNRNTDFENSPEPTRGPRAYEKTASLDSSIKSEDLGLSVRRDQYNPPDFQTEYENAKFFVIKSYSEDDIHKCIKYDVWSSTPNGNKKLNATYNDIDAKESENGAECPIFLFFSVNGSGQFVGLAEMVGQVDFNKDMDFWQLDKWVGFFPVKWHIIKDIPNNELRHIILENNDNKPVTFSRDTQEIGLKQGLEMLKIFSSYTAKTSLLDDFSFYEHRQKSLNNKKYTKPATLRMEVYESNDFTKQRKAGERKVEEDLTRIEKTVGGTSLINLTKNLSLNGGSRNTKNSAVKNPIEHSIASLAAP</sequence>
<evidence type="ECO:0000313" key="4">
    <source>
        <dbReference type="EMBL" id="GKV24441.1"/>
    </source>
</evidence>
<gene>
    <name evidence="4" type="ORF">SLEP1_g34051</name>
</gene>
<evidence type="ECO:0000256" key="2">
    <source>
        <dbReference type="SAM" id="MobiDB-lite"/>
    </source>
</evidence>
<dbReference type="PANTHER" id="PTHR12357:SF95">
    <property type="entry name" value="YTH DOMAIN-CONTAINING FAMILY PROTEIN"/>
    <property type="match status" value="1"/>
</dbReference>
<feature type="compositionally biased region" description="Polar residues" evidence="2">
    <location>
        <begin position="291"/>
        <end position="302"/>
    </location>
</feature>
<evidence type="ECO:0000313" key="5">
    <source>
        <dbReference type="Proteomes" id="UP001054252"/>
    </source>
</evidence>
<dbReference type="PROSITE" id="PS50882">
    <property type="entry name" value="YTH"/>
    <property type="match status" value="1"/>
</dbReference>
<comment type="function">
    <text evidence="1">Specifically recognizes and binds N6-methyladenosine (m6A)-containing RNAs, and regulates mRNA stability. M6A is a modification present at internal sites of mRNAs and some non-coding RNAs and plays a role in mRNA stability and processing.</text>
</comment>
<dbReference type="GO" id="GO:0061157">
    <property type="term" value="P:mRNA destabilization"/>
    <property type="evidence" value="ECO:0007669"/>
    <property type="project" value="TreeGrafter"/>
</dbReference>
<reference evidence="4 5" key="1">
    <citation type="journal article" date="2021" name="Commun. Biol.">
        <title>The genome of Shorea leprosula (Dipterocarpaceae) highlights the ecological relevance of drought in aseasonal tropical rainforests.</title>
        <authorList>
            <person name="Ng K.K.S."/>
            <person name="Kobayashi M.J."/>
            <person name="Fawcett J.A."/>
            <person name="Hatakeyama M."/>
            <person name="Paape T."/>
            <person name="Ng C.H."/>
            <person name="Ang C.C."/>
            <person name="Tnah L.H."/>
            <person name="Lee C.T."/>
            <person name="Nishiyama T."/>
            <person name="Sese J."/>
            <person name="O'Brien M.J."/>
            <person name="Copetti D."/>
            <person name="Mohd Noor M.I."/>
            <person name="Ong R.C."/>
            <person name="Putra M."/>
            <person name="Sireger I.Z."/>
            <person name="Indrioko S."/>
            <person name="Kosugi Y."/>
            <person name="Izuno A."/>
            <person name="Isagi Y."/>
            <person name="Lee S.L."/>
            <person name="Shimizu K.K."/>
        </authorList>
    </citation>
    <scope>NUCLEOTIDE SEQUENCE [LARGE SCALE GENOMIC DNA]</scope>
    <source>
        <strain evidence="4">214</strain>
    </source>
</reference>
<comment type="similarity">
    <text evidence="1">Belongs to the YTHDF family.</text>
</comment>
<dbReference type="CDD" id="cd21134">
    <property type="entry name" value="YTH"/>
    <property type="match status" value="1"/>
</dbReference>
<dbReference type="GO" id="GO:0005737">
    <property type="term" value="C:cytoplasm"/>
    <property type="evidence" value="ECO:0007669"/>
    <property type="project" value="TreeGrafter"/>
</dbReference>